<dbReference type="KEGG" id="spar:SPRG_17364"/>
<dbReference type="RefSeq" id="XP_012212070.1">
    <property type="nucleotide sequence ID" value="XM_012356680.1"/>
</dbReference>
<name>A0A067BGH9_SAPPC</name>
<dbReference type="InterPro" id="IPR003034">
    <property type="entry name" value="SAP_dom"/>
</dbReference>
<dbReference type="OrthoDB" id="445357at2759"/>
<reference evidence="3 4" key="1">
    <citation type="journal article" date="2013" name="PLoS Genet.">
        <title>Distinctive expansion of potential virulence genes in the genome of the oomycete fish pathogen Saprolegnia parasitica.</title>
        <authorList>
            <person name="Jiang R.H."/>
            <person name="de Bruijn I."/>
            <person name="Haas B.J."/>
            <person name="Belmonte R."/>
            <person name="Lobach L."/>
            <person name="Christie J."/>
            <person name="van den Ackerveken G."/>
            <person name="Bottin A."/>
            <person name="Bulone V."/>
            <person name="Diaz-Moreno S.M."/>
            <person name="Dumas B."/>
            <person name="Fan L."/>
            <person name="Gaulin E."/>
            <person name="Govers F."/>
            <person name="Grenville-Briggs L.J."/>
            <person name="Horner N.R."/>
            <person name="Levin J.Z."/>
            <person name="Mammella M."/>
            <person name="Meijer H.J."/>
            <person name="Morris P."/>
            <person name="Nusbaum C."/>
            <person name="Oome S."/>
            <person name="Phillips A.J."/>
            <person name="van Rooyen D."/>
            <person name="Rzeszutek E."/>
            <person name="Saraiva M."/>
            <person name="Secombes C.J."/>
            <person name="Seidl M.F."/>
            <person name="Snel B."/>
            <person name="Stassen J.H."/>
            <person name="Sykes S."/>
            <person name="Tripathy S."/>
            <person name="van den Berg H."/>
            <person name="Vega-Arreguin J.C."/>
            <person name="Wawra S."/>
            <person name="Young S.K."/>
            <person name="Zeng Q."/>
            <person name="Dieguez-Uribeondo J."/>
            <person name="Russ C."/>
            <person name="Tyler B.M."/>
            <person name="van West P."/>
        </authorList>
    </citation>
    <scope>NUCLEOTIDE SEQUENCE [LARGE SCALE GENOMIC DNA]</scope>
    <source>
        <strain evidence="3 4">CBS 223.65</strain>
    </source>
</reference>
<evidence type="ECO:0000256" key="1">
    <source>
        <dbReference type="SAM" id="MobiDB-lite"/>
    </source>
</evidence>
<accession>A0A067BGH9</accession>
<dbReference type="EMBL" id="KK583734">
    <property type="protein sequence ID" value="KDO17223.1"/>
    <property type="molecule type" value="Genomic_DNA"/>
</dbReference>
<feature type="region of interest" description="Disordered" evidence="1">
    <location>
        <begin position="47"/>
        <end position="148"/>
    </location>
</feature>
<feature type="domain" description="SAP" evidence="2">
    <location>
        <begin position="153"/>
        <end position="187"/>
    </location>
</feature>
<sequence length="201" mass="21859">MADTDHIRSVQSHLQRGEKEARAALEASLRDNLAWITLFSTAAKKELRRPSINAKKRRLVLDLASDDDVPSMPKRPRVDAAPIDDNSIAASKSSPTPSVAASPLKADVPPPQIKPSNPKKKSNTVIVIESSSESDSEDDNQSAKSVAAVVRDPAKLKVPELRKALSERNLSTFGLKAKLVERLTQALAAKKRAKPDASRRM</sequence>
<dbReference type="AlphaFoldDB" id="A0A067BGH9"/>
<feature type="compositionally biased region" description="Polar residues" evidence="1">
    <location>
        <begin position="88"/>
        <end position="99"/>
    </location>
</feature>
<dbReference type="InterPro" id="IPR036361">
    <property type="entry name" value="SAP_dom_sf"/>
</dbReference>
<keyword evidence="4" id="KW-1185">Reference proteome</keyword>
<evidence type="ECO:0000313" key="4">
    <source>
        <dbReference type="Proteomes" id="UP000030745"/>
    </source>
</evidence>
<dbReference type="Pfam" id="PF02037">
    <property type="entry name" value="SAP"/>
    <property type="match status" value="1"/>
</dbReference>
<dbReference type="Proteomes" id="UP000030745">
    <property type="component" value="Unassembled WGS sequence"/>
</dbReference>
<dbReference type="GeneID" id="24138908"/>
<organism evidence="3 4">
    <name type="scientific">Saprolegnia parasitica (strain CBS 223.65)</name>
    <dbReference type="NCBI Taxonomy" id="695850"/>
    <lineage>
        <taxon>Eukaryota</taxon>
        <taxon>Sar</taxon>
        <taxon>Stramenopiles</taxon>
        <taxon>Oomycota</taxon>
        <taxon>Saprolegniomycetes</taxon>
        <taxon>Saprolegniales</taxon>
        <taxon>Saprolegniaceae</taxon>
        <taxon>Saprolegnia</taxon>
    </lineage>
</organism>
<dbReference type="PROSITE" id="PS50800">
    <property type="entry name" value="SAP"/>
    <property type="match status" value="1"/>
</dbReference>
<dbReference type="Gene3D" id="1.10.720.30">
    <property type="entry name" value="SAP domain"/>
    <property type="match status" value="1"/>
</dbReference>
<dbReference type="SMART" id="SM00513">
    <property type="entry name" value="SAP"/>
    <property type="match status" value="1"/>
</dbReference>
<proteinExistence type="predicted"/>
<dbReference type="SUPFAM" id="SSF68906">
    <property type="entry name" value="SAP domain"/>
    <property type="match status" value="1"/>
</dbReference>
<dbReference type="VEuPathDB" id="FungiDB:SPRG_17364"/>
<protein>
    <recommendedName>
        <fullName evidence="2">SAP domain-containing protein</fullName>
    </recommendedName>
</protein>
<gene>
    <name evidence="3" type="ORF">SPRG_17364</name>
</gene>
<evidence type="ECO:0000313" key="3">
    <source>
        <dbReference type="EMBL" id="KDO17223.1"/>
    </source>
</evidence>
<evidence type="ECO:0000259" key="2">
    <source>
        <dbReference type="PROSITE" id="PS50800"/>
    </source>
</evidence>